<sequence>MKQPSLMQQLLNKHWDELPPALQAHYQHSNNIDKGEMDIEYPKFMQLQLNFMRLFGALINRQGKAIPTTVEKNMQGNTQYWTRTVTFPDGKVVLFKSHWVYTEGNELIEYINSFSGLRMALSVKNNQLHYEGKSYVLKLGQWKINIPEWLVLGHTSIVEKALDEHRFSMDFRLTLPILGRVFRYSGTFSTQETGANI</sequence>
<gene>
    <name evidence="2" type="ORF">MNBD_GAMMA11-605</name>
</gene>
<name>A0A3B0YER2_9ZZZZ</name>
<reference evidence="2" key="1">
    <citation type="submission" date="2018-06" db="EMBL/GenBank/DDBJ databases">
        <authorList>
            <person name="Zhirakovskaya E."/>
        </authorList>
    </citation>
    <scope>NUCLEOTIDE SEQUENCE</scope>
</reference>
<evidence type="ECO:0000259" key="1">
    <source>
        <dbReference type="Pfam" id="PF13761"/>
    </source>
</evidence>
<feature type="domain" description="DUF4166" evidence="1">
    <location>
        <begin position="18"/>
        <end position="188"/>
    </location>
</feature>
<protein>
    <recommendedName>
        <fullName evidence="1">DUF4166 domain-containing protein</fullName>
    </recommendedName>
</protein>
<dbReference type="EMBL" id="UOFG01000287">
    <property type="protein sequence ID" value="VAW66836.1"/>
    <property type="molecule type" value="Genomic_DNA"/>
</dbReference>
<organism evidence="2">
    <name type="scientific">hydrothermal vent metagenome</name>
    <dbReference type="NCBI Taxonomy" id="652676"/>
    <lineage>
        <taxon>unclassified sequences</taxon>
        <taxon>metagenomes</taxon>
        <taxon>ecological metagenomes</taxon>
    </lineage>
</organism>
<dbReference type="Pfam" id="PF13761">
    <property type="entry name" value="DUF4166"/>
    <property type="match status" value="1"/>
</dbReference>
<evidence type="ECO:0000313" key="2">
    <source>
        <dbReference type="EMBL" id="VAW66836.1"/>
    </source>
</evidence>
<accession>A0A3B0YER2</accession>
<dbReference type="InterPro" id="IPR025311">
    <property type="entry name" value="DUF4166"/>
</dbReference>
<dbReference type="AlphaFoldDB" id="A0A3B0YER2"/>
<proteinExistence type="predicted"/>